<feature type="compositionally biased region" description="Basic and acidic residues" evidence="1">
    <location>
        <begin position="67"/>
        <end position="84"/>
    </location>
</feature>
<reference evidence="2 3" key="1">
    <citation type="submission" date="2018-11" db="EMBL/GenBank/DDBJ databases">
        <authorList>
            <consortium name="Pathogen Informatics"/>
        </authorList>
    </citation>
    <scope>NUCLEOTIDE SEQUENCE [LARGE SCALE GENOMIC DNA]</scope>
</reference>
<organism evidence="2 3">
    <name type="scientific">Strongylus vulgaris</name>
    <name type="common">Blood worm</name>
    <dbReference type="NCBI Taxonomy" id="40348"/>
    <lineage>
        <taxon>Eukaryota</taxon>
        <taxon>Metazoa</taxon>
        <taxon>Ecdysozoa</taxon>
        <taxon>Nematoda</taxon>
        <taxon>Chromadorea</taxon>
        <taxon>Rhabditida</taxon>
        <taxon>Rhabditina</taxon>
        <taxon>Rhabditomorpha</taxon>
        <taxon>Strongyloidea</taxon>
        <taxon>Strongylidae</taxon>
        <taxon>Strongylus</taxon>
    </lineage>
</organism>
<evidence type="ECO:0000313" key="2">
    <source>
        <dbReference type="EMBL" id="VDM83225.1"/>
    </source>
</evidence>
<name>A0A3P7LKU1_STRVU</name>
<feature type="region of interest" description="Disordered" evidence="1">
    <location>
        <begin position="67"/>
        <end position="101"/>
    </location>
</feature>
<accession>A0A3P7LKU1</accession>
<gene>
    <name evidence="2" type="ORF">SVUK_LOCUS18223</name>
</gene>
<dbReference type="OrthoDB" id="422106at2759"/>
<proteinExistence type="predicted"/>
<sequence length="195" mass="22561">LKPFSAKEARKIVANTEDEVNRKRRKDVDDQGFTYTWSTEQKVRPGLNVFDEKGNELEWDYEHDTRFYDDPNASLEKDDSKSTETDSAAPQAKIVRGRGAKKGSQLYNGLGHTLASDDLDTSVPWVFFETIMGEFVYFAQMEERKRRRLAGRVTSNDDRNEDESDEETWHQMPSAPTPQPWDRLKGRLANRVTRP</sequence>
<dbReference type="Proteomes" id="UP000270094">
    <property type="component" value="Unassembled WGS sequence"/>
</dbReference>
<feature type="region of interest" description="Disordered" evidence="1">
    <location>
        <begin position="147"/>
        <end position="195"/>
    </location>
</feature>
<dbReference type="EMBL" id="UYYB01121828">
    <property type="protein sequence ID" value="VDM83225.1"/>
    <property type="molecule type" value="Genomic_DNA"/>
</dbReference>
<dbReference type="AlphaFoldDB" id="A0A3P7LKU1"/>
<feature type="non-terminal residue" evidence="2">
    <location>
        <position position="1"/>
    </location>
</feature>
<keyword evidence="3" id="KW-1185">Reference proteome</keyword>
<protein>
    <submittedName>
        <fullName evidence="2">Uncharacterized protein</fullName>
    </submittedName>
</protein>
<evidence type="ECO:0000256" key="1">
    <source>
        <dbReference type="SAM" id="MobiDB-lite"/>
    </source>
</evidence>
<evidence type="ECO:0000313" key="3">
    <source>
        <dbReference type="Proteomes" id="UP000270094"/>
    </source>
</evidence>